<evidence type="ECO:0000256" key="2">
    <source>
        <dbReference type="ARBA" id="ARBA00022737"/>
    </source>
</evidence>
<dbReference type="Proteomes" id="UP000292282">
    <property type="component" value="Unassembled WGS sequence"/>
</dbReference>
<feature type="domain" description="CDC48 N-terminal subdomain" evidence="6">
    <location>
        <begin position="26"/>
        <end position="109"/>
    </location>
</feature>
<comment type="similarity">
    <text evidence="1">Belongs to the AAA ATPase family.</text>
</comment>
<dbReference type="CDD" id="cd19528">
    <property type="entry name" value="RecA-like_CDC48_r2-like"/>
    <property type="match status" value="1"/>
</dbReference>
<dbReference type="GO" id="GO:0097352">
    <property type="term" value="P:autophagosome maturation"/>
    <property type="evidence" value="ECO:0007669"/>
    <property type="project" value="TreeGrafter"/>
</dbReference>
<dbReference type="Gene3D" id="3.10.330.10">
    <property type="match status" value="1"/>
</dbReference>
<dbReference type="InterPro" id="IPR003338">
    <property type="entry name" value="CDC4_N-term_subdom"/>
</dbReference>
<dbReference type="InterPro" id="IPR003593">
    <property type="entry name" value="AAA+_ATPase"/>
</dbReference>
<dbReference type="OrthoDB" id="27435at2759"/>
<comment type="caution">
    <text evidence="7">The sequence shown here is derived from an EMBL/GenBank/DDBJ whole genome shotgun (WGS) entry which is preliminary data.</text>
</comment>
<evidence type="ECO:0000313" key="9">
    <source>
        <dbReference type="Proteomes" id="UP000292282"/>
    </source>
</evidence>
<dbReference type="EMBL" id="PITK01000849">
    <property type="protein sequence ID" value="TBU12212.1"/>
    <property type="molecule type" value="Genomic_DNA"/>
</dbReference>
<dbReference type="InterPro" id="IPR009010">
    <property type="entry name" value="Asp_de-COase-like_dom_sf"/>
</dbReference>
<dbReference type="InterPro" id="IPR003960">
    <property type="entry name" value="ATPase_AAA_CS"/>
</dbReference>
<dbReference type="InterPro" id="IPR003959">
    <property type="entry name" value="ATPase_AAA_core"/>
</dbReference>
<keyword evidence="9" id="KW-1185">Reference proteome</keyword>
<dbReference type="GO" id="GO:0005829">
    <property type="term" value="C:cytosol"/>
    <property type="evidence" value="ECO:0007669"/>
    <property type="project" value="TreeGrafter"/>
</dbReference>
<dbReference type="GO" id="GO:0005634">
    <property type="term" value="C:nucleus"/>
    <property type="evidence" value="ECO:0007669"/>
    <property type="project" value="TreeGrafter"/>
</dbReference>
<dbReference type="Gene3D" id="3.40.50.300">
    <property type="entry name" value="P-loop containing nucleotide triphosphate hydrolases"/>
    <property type="match status" value="2"/>
</dbReference>
<dbReference type="InterPro" id="IPR050168">
    <property type="entry name" value="AAA_ATPase_domain"/>
</dbReference>
<dbReference type="PROSITE" id="PS00674">
    <property type="entry name" value="AAA"/>
    <property type="match status" value="2"/>
</dbReference>
<dbReference type="EMBL" id="PITJ01000729">
    <property type="protein sequence ID" value="TBU01359.1"/>
    <property type="molecule type" value="Genomic_DNA"/>
</dbReference>
<name>A0A4Q9L1U0_9MICR</name>
<evidence type="ECO:0000259" key="6">
    <source>
        <dbReference type="SMART" id="SM01073"/>
    </source>
</evidence>
<evidence type="ECO:0000256" key="3">
    <source>
        <dbReference type="ARBA" id="ARBA00022741"/>
    </source>
</evidence>
<keyword evidence="4" id="KW-0067">ATP-binding</keyword>
<reference evidence="9 10" key="1">
    <citation type="submission" date="2017-12" db="EMBL/GenBank/DDBJ databases">
        <authorList>
            <person name="Pombert J.-F."/>
            <person name="Haag K.L."/>
            <person name="Ebert D."/>
        </authorList>
    </citation>
    <scope>NUCLEOTIDE SEQUENCE [LARGE SCALE GENOMIC DNA]</scope>
    <source>
        <strain evidence="7">FI-OER-3-3</strain>
        <strain evidence="8">IL-G-3</strain>
    </source>
</reference>
<dbReference type="VEuPathDB" id="MicrosporidiaDB:CWI37_0729p0020"/>
<dbReference type="Gene3D" id="1.10.8.60">
    <property type="match status" value="1"/>
</dbReference>
<dbReference type="SUPFAM" id="SSF50692">
    <property type="entry name" value="ADC-like"/>
    <property type="match status" value="1"/>
</dbReference>
<proteinExistence type="inferred from homology"/>
<dbReference type="GO" id="GO:0034098">
    <property type="term" value="C:VCP-NPL4-UFD1 AAA ATPase complex"/>
    <property type="evidence" value="ECO:0007669"/>
    <property type="project" value="TreeGrafter"/>
</dbReference>
<protein>
    <submittedName>
        <fullName evidence="7">AAA ATPase</fullName>
    </submittedName>
</protein>
<organism evidence="7 10">
    <name type="scientific">Hamiltosporidium tvaerminnensis</name>
    <dbReference type="NCBI Taxonomy" id="1176355"/>
    <lineage>
        <taxon>Eukaryota</taxon>
        <taxon>Fungi</taxon>
        <taxon>Fungi incertae sedis</taxon>
        <taxon>Microsporidia</taxon>
        <taxon>Dubosqiidae</taxon>
        <taxon>Hamiltosporidium</taxon>
    </lineage>
</organism>
<feature type="domain" description="AAA+ ATPase" evidence="5">
    <location>
        <begin position="242"/>
        <end position="378"/>
    </location>
</feature>
<accession>A0A4Q9L1U0</accession>
<dbReference type="FunFam" id="3.40.50.300:FF:000012">
    <property type="entry name" value="Transitional endoplasmic reticulum ATPase"/>
    <property type="match status" value="1"/>
</dbReference>
<dbReference type="FunFam" id="3.40.50.300:FF:000048">
    <property type="entry name" value="Transitional endoplasmic reticulum ATPase"/>
    <property type="match status" value="1"/>
</dbReference>
<dbReference type="GO" id="GO:0031593">
    <property type="term" value="F:polyubiquitin modification-dependent protein binding"/>
    <property type="evidence" value="ECO:0007669"/>
    <property type="project" value="TreeGrafter"/>
</dbReference>
<dbReference type="SUPFAM" id="SSF54585">
    <property type="entry name" value="Cdc48 domain 2-like"/>
    <property type="match status" value="1"/>
</dbReference>
<dbReference type="Pfam" id="PF02359">
    <property type="entry name" value="CDC48_N"/>
    <property type="match status" value="1"/>
</dbReference>
<dbReference type="SMART" id="SM00382">
    <property type="entry name" value="AAA"/>
    <property type="match status" value="2"/>
</dbReference>
<dbReference type="STRING" id="1176355.A0A4Q9L1U0"/>
<dbReference type="CDD" id="cd19519">
    <property type="entry name" value="RecA-like_CDC48_r1-like"/>
    <property type="match status" value="1"/>
</dbReference>
<dbReference type="AlphaFoldDB" id="A0A4Q9L1U0"/>
<dbReference type="GO" id="GO:0051228">
    <property type="term" value="P:mitotic spindle disassembly"/>
    <property type="evidence" value="ECO:0007669"/>
    <property type="project" value="TreeGrafter"/>
</dbReference>
<evidence type="ECO:0000313" key="8">
    <source>
        <dbReference type="EMBL" id="TBU12212.1"/>
    </source>
</evidence>
<dbReference type="Gene3D" id="6.10.20.150">
    <property type="match status" value="1"/>
</dbReference>
<evidence type="ECO:0000256" key="1">
    <source>
        <dbReference type="ARBA" id="ARBA00006914"/>
    </source>
</evidence>
<evidence type="ECO:0000259" key="5">
    <source>
        <dbReference type="SMART" id="SM00382"/>
    </source>
</evidence>
<feature type="domain" description="AAA+ ATPase" evidence="5">
    <location>
        <begin position="515"/>
        <end position="653"/>
    </location>
</feature>
<dbReference type="GO" id="GO:0030970">
    <property type="term" value="P:retrograde protein transport, ER to cytosol"/>
    <property type="evidence" value="ECO:0007669"/>
    <property type="project" value="TreeGrafter"/>
</dbReference>
<evidence type="ECO:0000313" key="10">
    <source>
        <dbReference type="Proteomes" id="UP000292362"/>
    </source>
</evidence>
<dbReference type="PANTHER" id="PTHR23077">
    <property type="entry name" value="AAA-FAMILY ATPASE"/>
    <property type="match status" value="1"/>
</dbReference>
<gene>
    <name evidence="7" type="ORF">CWI37_0729p0020</name>
    <name evidence="8" type="ORF">CWI38_0849p0030</name>
</gene>
<dbReference type="SMART" id="SM01073">
    <property type="entry name" value="CDC48_N"/>
    <property type="match status" value="1"/>
</dbReference>
<dbReference type="InterPro" id="IPR041569">
    <property type="entry name" value="AAA_lid_3"/>
</dbReference>
<dbReference type="PANTHER" id="PTHR23077:SF171">
    <property type="entry name" value="NUCLEAR VALOSIN-CONTAINING PROTEIN-LIKE"/>
    <property type="match status" value="1"/>
</dbReference>
<dbReference type="Proteomes" id="UP000292362">
    <property type="component" value="Unassembled WGS sequence"/>
</dbReference>
<sequence length="785" mass="87705">MSTSPQKQSNRPDLSTAILESKTKNTLIVKDPSSPLLPYHTILNPATLSSLNLFKNDYVLVKGRKRREAVFVLFEDPKVPPNTIILSKESRNNLRIHIGDTVKLYAVETLHKITHLEMFPIDDAIEGITGNIFEAFLESFLVNNIPLSLGNIYLIRSGGKVVEFKIVKMVLENNKEGLHGHTYPETQVYSDSTVPRSEIEQEFQLIGYDDVGGCRKQMAQIRELVELPLRHPGLYKRIGVKPPKGILLYGPPGTGKTLIARAIANETGAFLFIINGPEIMSKMAGESESNLRKAFEEAEKNSPAIIFMDEIDAIAPKREKTHGEVERRIVSQLLTLMDGMKARSNVIVLGATNRPNSIDSALRRYGRFDREIEIGIPDAIGRLEILRIHTRNMKLASNVDLERVANETHGFVGSDIASLCSEAALQQIREKLPLIDLDTQKIDAAILASLQVTKENFEYSIRNTDPSSLRETVVQVPNVKWGDIGGLENVKRELRETVQYPVEHADKFLKFGMNPSKGVLFYGPPGCGKTLLAKAIASECQANFISIKGPELLTMWVGESEANVRDIFDKARAAAPCVIFFDELDSIAKSRSTNAGDSGVTDRVLNMLLSEMDGVNQKKNVFIIGATNRPDQIDSALMRPGRLDQLIYIPLPDLKSRESILKATLNKTPLNSDVNLSDIATRTEKFSGADLTEICQRSCKLAIRECIEYEIKESKKRKELGENAIDVEFEDPVPNLCMRHFEEAMKFARKSVNDAELERYEAFARSMKVDMKKGGENDEENGLYD</sequence>
<dbReference type="VEuPathDB" id="MicrosporidiaDB:CWI38_0849p0030"/>
<evidence type="ECO:0000313" key="7">
    <source>
        <dbReference type="EMBL" id="TBU01359.1"/>
    </source>
</evidence>
<dbReference type="Gene3D" id="2.40.40.20">
    <property type="match status" value="1"/>
</dbReference>
<dbReference type="InterPro" id="IPR029067">
    <property type="entry name" value="CDC48_domain_2-like_sf"/>
</dbReference>
<dbReference type="InterPro" id="IPR027417">
    <property type="entry name" value="P-loop_NTPase"/>
</dbReference>
<evidence type="ECO:0000256" key="4">
    <source>
        <dbReference type="ARBA" id="ARBA00022840"/>
    </source>
</evidence>
<keyword evidence="3" id="KW-0547">Nucleotide-binding</keyword>
<dbReference type="Pfam" id="PF17862">
    <property type="entry name" value="AAA_lid_3"/>
    <property type="match status" value="2"/>
</dbReference>
<dbReference type="Pfam" id="PF00004">
    <property type="entry name" value="AAA"/>
    <property type="match status" value="2"/>
</dbReference>
<dbReference type="FunFam" id="1.10.8.60:FF:000057">
    <property type="entry name" value="AAA family ATPase, CDC48 subfamily"/>
    <property type="match status" value="1"/>
</dbReference>
<keyword evidence="2" id="KW-0677">Repeat</keyword>
<dbReference type="GO" id="GO:0005524">
    <property type="term" value="F:ATP binding"/>
    <property type="evidence" value="ECO:0007669"/>
    <property type="project" value="UniProtKB-KW"/>
</dbReference>
<dbReference type="GO" id="GO:0016887">
    <property type="term" value="F:ATP hydrolysis activity"/>
    <property type="evidence" value="ECO:0007669"/>
    <property type="project" value="InterPro"/>
</dbReference>
<dbReference type="SUPFAM" id="SSF52540">
    <property type="entry name" value="P-loop containing nucleoside triphosphate hydrolases"/>
    <property type="match status" value="2"/>
</dbReference>